<dbReference type="EMBL" id="JBJKFK010002803">
    <property type="protein sequence ID" value="KAL3310604.1"/>
    <property type="molecule type" value="Genomic_DNA"/>
</dbReference>
<feature type="region of interest" description="Disordered" evidence="5">
    <location>
        <begin position="94"/>
        <end position="126"/>
    </location>
</feature>
<dbReference type="InterPro" id="IPR039008">
    <property type="entry name" value="IF_rod_dom"/>
</dbReference>
<dbReference type="Proteomes" id="UP001626550">
    <property type="component" value="Unassembled WGS sequence"/>
</dbReference>
<dbReference type="GO" id="GO:0005882">
    <property type="term" value="C:intermediate filament"/>
    <property type="evidence" value="ECO:0007669"/>
    <property type="project" value="UniProtKB-KW"/>
</dbReference>
<reference evidence="7 8" key="1">
    <citation type="submission" date="2024-11" db="EMBL/GenBank/DDBJ databases">
        <title>Adaptive evolution of stress response genes in parasites aligns with host niche diversity.</title>
        <authorList>
            <person name="Hahn C."/>
            <person name="Resl P."/>
        </authorList>
    </citation>
    <scope>NUCLEOTIDE SEQUENCE [LARGE SCALE GENOMIC DNA]</scope>
    <source>
        <strain evidence="7">EGGRZ-B1_66</strain>
        <tissue evidence="7">Body</tissue>
    </source>
</reference>
<feature type="compositionally biased region" description="Polar residues" evidence="5">
    <location>
        <begin position="94"/>
        <end position="119"/>
    </location>
</feature>
<feature type="non-terminal residue" evidence="7">
    <location>
        <position position="550"/>
    </location>
</feature>
<feature type="compositionally biased region" description="Polar residues" evidence="5">
    <location>
        <begin position="540"/>
        <end position="550"/>
    </location>
</feature>
<dbReference type="SUPFAM" id="SSF64593">
    <property type="entry name" value="Intermediate filament protein, coiled coil region"/>
    <property type="match status" value="1"/>
</dbReference>
<name>A0ABD2PT00_9PLAT</name>
<evidence type="ECO:0000256" key="3">
    <source>
        <dbReference type="RuleBase" id="RU000685"/>
    </source>
</evidence>
<proteinExistence type="inferred from homology"/>
<feature type="compositionally biased region" description="Basic and acidic residues" evidence="5">
    <location>
        <begin position="528"/>
        <end position="538"/>
    </location>
</feature>
<evidence type="ECO:0000313" key="8">
    <source>
        <dbReference type="Proteomes" id="UP001626550"/>
    </source>
</evidence>
<evidence type="ECO:0000256" key="5">
    <source>
        <dbReference type="SAM" id="MobiDB-lite"/>
    </source>
</evidence>
<organism evidence="7 8">
    <name type="scientific">Cichlidogyrus casuarinus</name>
    <dbReference type="NCBI Taxonomy" id="1844966"/>
    <lineage>
        <taxon>Eukaryota</taxon>
        <taxon>Metazoa</taxon>
        <taxon>Spiralia</taxon>
        <taxon>Lophotrochozoa</taxon>
        <taxon>Platyhelminthes</taxon>
        <taxon>Monogenea</taxon>
        <taxon>Monopisthocotylea</taxon>
        <taxon>Dactylogyridea</taxon>
        <taxon>Ancyrocephalidae</taxon>
        <taxon>Cichlidogyrus</taxon>
    </lineage>
</organism>
<protein>
    <submittedName>
        <fullName evidence="7">Lamin A C</fullName>
    </submittedName>
</protein>
<dbReference type="Gene3D" id="1.20.5.170">
    <property type="match status" value="1"/>
</dbReference>
<keyword evidence="1 3" id="KW-0403">Intermediate filament</keyword>
<sequence>MYSAARSRSPIYTGSDIDYQQEPQYSEFWNQRPVVLTHSYSPVPSISTVRSLTPNSRTPTRNYSSQLYITSPDSGFQGSRPVSQRIYNRSASAIPMTQSQASLRRSTGSMDRITSSSAGRRTYDPDLPEIKNIKDSRRELHGLNEKLASQMERIRFLNAENQKLTNDVANLKANWGRETEKVRALYDDEMRQLRTLVDDTERQKSEALAKAASLQQTNRDLKEDLAHLRKNQDKLASAADQSMAELTKREGELLNCQRRMQAMEDQMAQMKAALDKATHDCKACTRSLDEETALRMATQSEMQTLREELDFLRRVHDQQLREMQELAAKTDNQQRDNWQNEFSKALRDIQQDYDRKQKEIQEELENHFAAKLRNMAKLTPQEKQEIIDLRAENEDQRSFIEKLRGQINRLQQRNDHLEATVKESAEEIDQLRHRLDQDYAEAVTERRNIEEALTRTRDEMADLMDTKLNLEAEIAAYRHLLEAQDGLIGTMSDGKSQNGYQPNNFPGKTQHPPTVTITGRPTANRNSETTKRWSDRQDPAGSSTRSTKQQ</sequence>
<evidence type="ECO:0000313" key="7">
    <source>
        <dbReference type="EMBL" id="KAL3310604.1"/>
    </source>
</evidence>
<dbReference type="Pfam" id="PF00038">
    <property type="entry name" value="Filament"/>
    <property type="match status" value="1"/>
</dbReference>
<evidence type="ECO:0000256" key="2">
    <source>
        <dbReference type="ARBA" id="ARBA00023054"/>
    </source>
</evidence>
<dbReference type="AlphaFoldDB" id="A0ABD2PT00"/>
<dbReference type="SMART" id="SM01391">
    <property type="entry name" value="Filament"/>
    <property type="match status" value="1"/>
</dbReference>
<evidence type="ECO:0000259" key="6">
    <source>
        <dbReference type="PROSITE" id="PS51842"/>
    </source>
</evidence>
<dbReference type="PROSITE" id="PS51842">
    <property type="entry name" value="IF_ROD_2"/>
    <property type="match status" value="1"/>
</dbReference>
<gene>
    <name evidence="7" type="primary">IFA-4_3</name>
    <name evidence="7" type="ORF">Ciccas_010828</name>
</gene>
<dbReference type="PROSITE" id="PS00226">
    <property type="entry name" value="IF_ROD_1"/>
    <property type="match status" value="1"/>
</dbReference>
<dbReference type="PANTHER" id="PTHR45721:SF12">
    <property type="entry name" value="INTERMEDIATE FILAMENT PROTEIN IFA-1"/>
    <property type="match status" value="1"/>
</dbReference>
<feature type="coiled-coil region" evidence="4">
    <location>
        <begin position="133"/>
        <end position="366"/>
    </location>
</feature>
<comment type="caution">
    <text evidence="7">The sequence shown here is derived from an EMBL/GenBank/DDBJ whole genome shotgun (WGS) entry which is preliminary data.</text>
</comment>
<keyword evidence="2 4" id="KW-0175">Coiled coil</keyword>
<evidence type="ECO:0000256" key="1">
    <source>
        <dbReference type="ARBA" id="ARBA00022754"/>
    </source>
</evidence>
<keyword evidence="8" id="KW-1185">Reference proteome</keyword>
<evidence type="ECO:0000256" key="4">
    <source>
        <dbReference type="SAM" id="Coils"/>
    </source>
</evidence>
<dbReference type="SUPFAM" id="SSF75712">
    <property type="entry name" value="Rad50 coiled-coil Zn hook"/>
    <property type="match status" value="1"/>
</dbReference>
<accession>A0ABD2PT00</accession>
<feature type="domain" description="IF rod" evidence="6">
    <location>
        <begin position="136"/>
        <end position="488"/>
    </location>
</feature>
<dbReference type="Gene3D" id="1.20.5.1160">
    <property type="entry name" value="Vasodilator-stimulated phosphoprotein"/>
    <property type="match status" value="1"/>
</dbReference>
<feature type="region of interest" description="Disordered" evidence="5">
    <location>
        <begin position="492"/>
        <end position="550"/>
    </location>
</feature>
<dbReference type="PANTHER" id="PTHR45721">
    <property type="entry name" value="LAMIN DM0-RELATED"/>
    <property type="match status" value="1"/>
</dbReference>
<feature type="compositionally biased region" description="Polar residues" evidence="5">
    <location>
        <begin position="493"/>
        <end position="527"/>
    </location>
</feature>
<feature type="coiled-coil region" evidence="4">
    <location>
        <begin position="393"/>
        <end position="480"/>
    </location>
</feature>
<dbReference type="InterPro" id="IPR018039">
    <property type="entry name" value="IF_conserved"/>
</dbReference>
<comment type="similarity">
    <text evidence="3">Belongs to the intermediate filament family.</text>
</comment>